<dbReference type="Gene3D" id="3.40.190.10">
    <property type="entry name" value="Periplasmic binding protein-like II"/>
    <property type="match status" value="1"/>
</dbReference>
<dbReference type="RefSeq" id="WP_162355890.1">
    <property type="nucleotide sequence ID" value="NZ_CP048209.1"/>
</dbReference>
<sequence>MELVVQIDEEWQKEAVDAIARRFEANTPGVQVDVKVMPAAEIRAALYNGESGADIVQLTNGDIADCCKAGLVLDLRAWLDTSPALIRLFHPSVFRMIQLRERIAVLPTHASMKGIFYNKRWFDKAGIAYPEEGWTWEAFQEIAVRLQRANIEEGEQRHAARISFHWEYIGLLLLTAGTDWLAPDRRSASGYANRPEAVRAVQWAVDLVRSRHAARATQDYFVNADFMRNEVGMMLDYYVMLHEIQPRLREDLGVAGLPRFEGGPRLNEPWVSGFGISSAARHPELSWALLRDITCESNELTRLVSEGFIPALQSVYAEVGHAEDPLRNAVLSELANSSPLPVSPGHSRLYQLLDRHVNPALARMVMDGADVQETLNELAAELDVKLPAAVEAAC</sequence>
<dbReference type="Proteomes" id="UP000476064">
    <property type="component" value="Chromosome"/>
</dbReference>
<dbReference type="EMBL" id="CP048209">
    <property type="protein sequence ID" value="QHT59824.1"/>
    <property type="molecule type" value="Genomic_DNA"/>
</dbReference>
<dbReference type="KEGG" id="plyc:GXP70_07595"/>
<dbReference type="PANTHER" id="PTHR43649:SF12">
    <property type="entry name" value="DIACETYLCHITOBIOSE BINDING PROTEIN DASA"/>
    <property type="match status" value="1"/>
</dbReference>
<keyword evidence="2" id="KW-1185">Reference proteome</keyword>
<evidence type="ECO:0000313" key="1">
    <source>
        <dbReference type="EMBL" id="QHT59824.1"/>
    </source>
</evidence>
<gene>
    <name evidence="1" type="ORF">GXP70_07595</name>
</gene>
<dbReference type="InterPro" id="IPR006059">
    <property type="entry name" value="SBP"/>
</dbReference>
<dbReference type="PANTHER" id="PTHR43649">
    <property type="entry name" value="ARABINOSE-BINDING PROTEIN-RELATED"/>
    <property type="match status" value="1"/>
</dbReference>
<accession>A0A6C0FX05</accession>
<dbReference type="InterPro" id="IPR050490">
    <property type="entry name" value="Bact_solute-bd_prot1"/>
</dbReference>
<organism evidence="1 2">
    <name type="scientific">Paenibacillus lycopersici</name>
    <dbReference type="NCBI Taxonomy" id="2704462"/>
    <lineage>
        <taxon>Bacteria</taxon>
        <taxon>Bacillati</taxon>
        <taxon>Bacillota</taxon>
        <taxon>Bacilli</taxon>
        <taxon>Bacillales</taxon>
        <taxon>Paenibacillaceae</taxon>
        <taxon>Paenibacillus</taxon>
    </lineage>
</organism>
<protein>
    <submittedName>
        <fullName evidence="1">Extracellular solute-binding protein</fullName>
    </submittedName>
</protein>
<name>A0A6C0FX05_9BACL</name>
<reference evidence="1 2" key="1">
    <citation type="submission" date="2020-01" db="EMBL/GenBank/DDBJ databases">
        <title>Paenibacillus sp. nov., isolated from tomato rhizosphere.</title>
        <authorList>
            <person name="Weon H.-Y."/>
            <person name="Lee S.A."/>
        </authorList>
    </citation>
    <scope>NUCLEOTIDE SEQUENCE [LARGE SCALE GENOMIC DNA]</scope>
    <source>
        <strain evidence="1 2">12200R-189</strain>
    </source>
</reference>
<evidence type="ECO:0000313" key="2">
    <source>
        <dbReference type="Proteomes" id="UP000476064"/>
    </source>
</evidence>
<proteinExistence type="predicted"/>
<dbReference type="AlphaFoldDB" id="A0A6C0FX05"/>
<dbReference type="SUPFAM" id="SSF53850">
    <property type="entry name" value="Periplasmic binding protein-like II"/>
    <property type="match status" value="1"/>
</dbReference>
<dbReference type="Pfam" id="PF01547">
    <property type="entry name" value="SBP_bac_1"/>
    <property type="match status" value="1"/>
</dbReference>